<reference evidence="3 4" key="1">
    <citation type="submission" date="2021-02" db="EMBL/GenBank/DDBJ databases">
        <title>Variation within the Batrachochytrium salamandrivorans European outbreak.</title>
        <authorList>
            <person name="Kelly M."/>
            <person name="Pasmans F."/>
            <person name="Shea T.P."/>
            <person name="Munoz J.F."/>
            <person name="Carranza S."/>
            <person name="Cuomo C.A."/>
            <person name="Martel A."/>
        </authorList>
    </citation>
    <scope>NUCLEOTIDE SEQUENCE [LARGE SCALE GENOMIC DNA]</scope>
    <source>
        <strain evidence="3 4">AMFP18/2</strain>
    </source>
</reference>
<protein>
    <submittedName>
        <fullName evidence="3">Uncharacterized protein</fullName>
    </submittedName>
</protein>
<evidence type="ECO:0000256" key="1">
    <source>
        <dbReference type="SAM" id="MobiDB-lite"/>
    </source>
</evidence>
<keyword evidence="2" id="KW-0812">Transmembrane</keyword>
<dbReference type="Proteomes" id="UP001648503">
    <property type="component" value="Unassembled WGS sequence"/>
</dbReference>
<sequence length="92" mass="10024">MWGGASQAHNVHTAAFPPLPEMLTNRQKNHITVGLIVGVCSIAVLTVAFPIPTLAAGRKQQRLQQSQQASQNGIVKPTPLKDDMKVFIRPQE</sequence>
<evidence type="ECO:0000313" key="3">
    <source>
        <dbReference type="EMBL" id="KAH6598172.1"/>
    </source>
</evidence>
<evidence type="ECO:0000256" key="2">
    <source>
        <dbReference type="SAM" id="Phobius"/>
    </source>
</evidence>
<dbReference type="EMBL" id="JAFCIX010000116">
    <property type="protein sequence ID" value="KAH6598172.1"/>
    <property type="molecule type" value="Genomic_DNA"/>
</dbReference>
<feature type="transmembrane region" description="Helical" evidence="2">
    <location>
        <begin position="31"/>
        <end position="55"/>
    </location>
</feature>
<evidence type="ECO:0000313" key="4">
    <source>
        <dbReference type="Proteomes" id="UP001648503"/>
    </source>
</evidence>
<organism evidence="3 4">
    <name type="scientific">Batrachochytrium salamandrivorans</name>
    <dbReference type="NCBI Taxonomy" id="1357716"/>
    <lineage>
        <taxon>Eukaryota</taxon>
        <taxon>Fungi</taxon>
        <taxon>Fungi incertae sedis</taxon>
        <taxon>Chytridiomycota</taxon>
        <taxon>Chytridiomycota incertae sedis</taxon>
        <taxon>Chytridiomycetes</taxon>
        <taxon>Rhizophydiales</taxon>
        <taxon>Rhizophydiales incertae sedis</taxon>
        <taxon>Batrachochytrium</taxon>
    </lineage>
</organism>
<name>A0ABQ8FH41_9FUNG</name>
<feature type="region of interest" description="Disordered" evidence="1">
    <location>
        <begin position="58"/>
        <end position="81"/>
    </location>
</feature>
<accession>A0ABQ8FH41</accession>
<gene>
    <name evidence="3" type="ORF">BASA50_004053</name>
</gene>
<keyword evidence="2" id="KW-1133">Transmembrane helix</keyword>
<comment type="caution">
    <text evidence="3">The sequence shown here is derived from an EMBL/GenBank/DDBJ whole genome shotgun (WGS) entry which is preliminary data.</text>
</comment>
<keyword evidence="2" id="KW-0472">Membrane</keyword>
<keyword evidence="4" id="KW-1185">Reference proteome</keyword>
<proteinExistence type="predicted"/>
<feature type="compositionally biased region" description="Low complexity" evidence="1">
    <location>
        <begin position="62"/>
        <end position="71"/>
    </location>
</feature>